<feature type="non-terminal residue" evidence="1">
    <location>
        <position position="40"/>
    </location>
</feature>
<evidence type="ECO:0000313" key="1">
    <source>
        <dbReference type="EMBL" id="GAH55515.1"/>
    </source>
</evidence>
<gene>
    <name evidence="1" type="ORF">S03H2_38347</name>
</gene>
<organism evidence="1">
    <name type="scientific">marine sediment metagenome</name>
    <dbReference type="NCBI Taxonomy" id="412755"/>
    <lineage>
        <taxon>unclassified sequences</taxon>
        <taxon>metagenomes</taxon>
        <taxon>ecological metagenomes</taxon>
    </lineage>
</organism>
<reference evidence="1" key="1">
    <citation type="journal article" date="2014" name="Front. Microbiol.">
        <title>High frequency of phylogenetically diverse reductive dehalogenase-homologous genes in deep subseafloor sedimentary metagenomes.</title>
        <authorList>
            <person name="Kawai M."/>
            <person name="Futagami T."/>
            <person name="Toyoda A."/>
            <person name="Takaki Y."/>
            <person name="Nishi S."/>
            <person name="Hori S."/>
            <person name="Arai W."/>
            <person name="Tsubouchi T."/>
            <person name="Morono Y."/>
            <person name="Uchiyama I."/>
            <person name="Ito T."/>
            <person name="Fujiyama A."/>
            <person name="Inagaki F."/>
            <person name="Takami H."/>
        </authorList>
    </citation>
    <scope>NUCLEOTIDE SEQUENCE</scope>
    <source>
        <strain evidence="1">Expedition CK06-06</strain>
    </source>
</reference>
<accession>X1HEQ0</accession>
<dbReference type="AlphaFoldDB" id="X1HEQ0"/>
<proteinExistence type="predicted"/>
<protein>
    <submittedName>
        <fullName evidence="1">Uncharacterized protein</fullName>
    </submittedName>
</protein>
<dbReference type="EMBL" id="BARU01023644">
    <property type="protein sequence ID" value="GAH55515.1"/>
    <property type="molecule type" value="Genomic_DNA"/>
</dbReference>
<comment type="caution">
    <text evidence="1">The sequence shown here is derived from an EMBL/GenBank/DDBJ whole genome shotgun (WGS) entry which is preliminary data.</text>
</comment>
<name>X1HEQ0_9ZZZZ</name>
<sequence length="40" mass="4411">MERNTILSVGDGGVLETIRTFLSSLLQRKLVDALLVPLEL</sequence>